<gene>
    <name evidence="1" type="ORF">METZ01_LOCUS250869</name>
</gene>
<proteinExistence type="predicted"/>
<organism evidence="1">
    <name type="scientific">marine metagenome</name>
    <dbReference type="NCBI Taxonomy" id="408172"/>
    <lineage>
        <taxon>unclassified sequences</taxon>
        <taxon>metagenomes</taxon>
        <taxon>ecological metagenomes</taxon>
    </lineage>
</organism>
<sequence length="54" mass="5975">MFLPSGFRYTLLPTGEISVNLWTAAPVPAMGIKPFKDLGFDVVDIHNQLKEMAP</sequence>
<dbReference type="EMBL" id="UINC01066882">
    <property type="protein sequence ID" value="SVB98015.1"/>
    <property type="molecule type" value="Genomic_DNA"/>
</dbReference>
<accession>A0A382IF65</accession>
<name>A0A382IF65_9ZZZZ</name>
<reference evidence="1" key="1">
    <citation type="submission" date="2018-05" db="EMBL/GenBank/DDBJ databases">
        <authorList>
            <person name="Lanie J.A."/>
            <person name="Ng W.-L."/>
            <person name="Kazmierczak K.M."/>
            <person name="Andrzejewski T.M."/>
            <person name="Davidsen T.M."/>
            <person name="Wayne K.J."/>
            <person name="Tettelin H."/>
            <person name="Glass J.I."/>
            <person name="Rusch D."/>
            <person name="Podicherti R."/>
            <person name="Tsui H.-C.T."/>
            <person name="Winkler M.E."/>
        </authorList>
    </citation>
    <scope>NUCLEOTIDE SEQUENCE</scope>
</reference>
<evidence type="ECO:0000313" key="1">
    <source>
        <dbReference type="EMBL" id="SVB98015.1"/>
    </source>
</evidence>
<dbReference type="AlphaFoldDB" id="A0A382IF65"/>
<protein>
    <submittedName>
        <fullName evidence="1">Uncharacterized protein</fullName>
    </submittedName>
</protein>